<accession>A0A1F5NU56</accession>
<dbReference type="AlphaFoldDB" id="A0A1F5NU56"/>
<gene>
    <name evidence="2" type="ORF">A2720_01555</name>
</gene>
<protein>
    <submittedName>
        <fullName evidence="2">Uncharacterized protein</fullName>
    </submittedName>
</protein>
<dbReference type="EMBL" id="MFEL01000010">
    <property type="protein sequence ID" value="OGE81205.1"/>
    <property type="molecule type" value="Genomic_DNA"/>
</dbReference>
<name>A0A1F5NU56_9BACT</name>
<organism evidence="2 3">
    <name type="scientific">Candidatus Doudnabacteria bacterium RIFCSPHIGHO2_01_FULL_46_24</name>
    <dbReference type="NCBI Taxonomy" id="1817825"/>
    <lineage>
        <taxon>Bacteria</taxon>
        <taxon>Candidatus Doudnaibacteriota</taxon>
    </lineage>
</organism>
<reference evidence="2 3" key="1">
    <citation type="journal article" date="2016" name="Nat. Commun.">
        <title>Thousands of microbial genomes shed light on interconnected biogeochemical processes in an aquifer system.</title>
        <authorList>
            <person name="Anantharaman K."/>
            <person name="Brown C.T."/>
            <person name="Hug L.A."/>
            <person name="Sharon I."/>
            <person name="Castelle C.J."/>
            <person name="Probst A.J."/>
            <person name="Thomas B.C."/>
            <person name="Singh A."/>
            <person name="Wilkins M.J."/>
            <person name="Karaoz U."/>
            <person name="Brodie E.L."/>
            <person name="Williams K.H."/>
            <person name="Hubbard S.S."/>
            <person name="Banfield J.F."/>
        </authorList>
    </citation>
    <scope>NUCLEOTIDE SEQUENCE [LARGE SCALE GENOMIC DNA]</scope>
</reference>
<dbReference type="Proteomes" id="UP000178892">
    <property type="component" value="Unassembled WGS sequence"/>
</dbReference>
<evidence type="ECO:0000313" key="3">
    <source>
        <dbReference type="Proteomes" id="UP000178892"/>
    </source>
</evidence>
<feature type="signal peptide" evidence="1">
    <location>
        <begin position="1"/>
        <end position="24"/>
    </location>
</feature>
<feature type="chain" id="PRO_5009520196" evidence="1">
    <location>
        <begin position="25"/>
        <end position="318"/>
    </location>
</feature>
<comment type="caution">
    <text evidence="2">The sequence shown here is derived from an EMBL/GenBank/DDBJ whole genome shotgun (WGS) entry which is preliminary data.</text>
</comment>
<dbReference type="STRING" id="1817825.A2720_01555"/>
<keyword evidence="1" id="KW-0732">Signal</keyword>
<evidence type="ECO:0000313" key="2">
    <source>
        <dbReference type="EMBL" id="OGE81205.1"/>
    </source>
</evidence>
<evidence type="ECO:0000256" key="1">
    <source>
        <dbReference type="SAM" id="SignalP"/>
    </source>
</evidence>
<proteinExistence type="predicted"/>
<sequence length="318" mass="35490">MRQHVRLIVAAAVLFALLPVLALAQSSDIAPDDRYRGYPSSLVSFPPSLPDLKACVAQEYYEPLDVHLMRYTSRVKVASVRTQEYDECTWMRTRNGDRWVLRPKGTQVAQDAQGRDLFDYGSSNGKQCGNSRPVSIPVKPEPVVIREEPIVVPPPLVPPPPPEPQRLVTVLIPKLWLKGDKELDPPKGWSSVTFIGQPSERDKIRGHFDGTKITFVGVEPGSALVIRELGEVKGFRDQTQRLVVRIPEGAPEVYRIRDSYVNERRGSVCGKYAWRCWVPPLGAGVAWALLDKDRGFRRINREPIKGGDGRPTNPGGSP</sequence>